<dbReference type="Pfam" id="PF09822">
    <property type="entry name" value="ABC_transp_aux"/>
    <property type="match status" value="1"/>
</dbReference>
<dbReference type="eggNOG" id="COG3225">
    <property type="taxonomic scope" value="Bacteria"/>
</dbReference>
<dbReference type="STRING" id="880073.Cabys_1286"/>
<dbReference type="Proteomes" id="UP000004671">
    <property type="component" value="Chromosome"/>
</dbReference>
<dbReference type="HOGENOM" id="CLU_018716_0_0_0"/>
<feature type="transmembrane region" description="Helical" evidence="1">
    <location>
        <begin position="70"/>
        <end position="88"/>
    </location>
</feature>
<evidence type="ECO:0000313" key="7">
    <source>
        <dbReference type="Proteomes" id="UP000183868"/>
    </source>
</evidence>
<evidence type="ECO:0000259" key="2">
    <source>
        <dbReference type="Pfam" id="PF09822"/>
    </source>
</evidence>
<evidence type="ECO:0000313" key="4">
    <source>
        <dbReference type="EMBL" id="APF18035.1"/>
    </source>
</evidence>
<feature type="transmembrane region" description="Helical" evidence="1">
    <location>
        <begin position="31"/>
        <end position="49"/>
    </location>
</feature>
<feature type="domain" description="ABC-type uncharacterised transport system" evidence="2">
    <location>
        <begin position="205"/>
        <end position="443"/>
    </location>
</feature>
<dbReference type="InterPro" id="IPR055396">
    <property type="entry name" value="DUF7088"/>
</dbReference>
<dbReference type="EMBL" id="CM001402">
    <property type="protein sequence ID" value="EHO42082.1"/>
    <property type="molecule type" value="Genomic_DNA"/>
</dbReference>
<keyword evidence="1" id="KW-0472">Membrane</keyword>
<dbReference type="Proteomes" id="UP000183868">
    <property type="component" value="Chromosome"/>
</dbReference>
<keyword evidence="1" id="KW-1133">Transmembrane helix</keyword>
<dbReference type="InterPro" id="IPR029062">
    <property type="entry name" value="Class_I_gatase-like"/>
</dbReference>
<dbReference type="Pfam" id="PF23357">
    <property type="entry name" value="DUF7088"/>
    <property type="match status" value="1"/>
</dbReference>
<evidence type="ECO:0000259" key="3">
    <source>
        <dbReference type="Pfam" id="PF23357"/>
    </source>
</evidence>
<keyword evidence="6" id="KW-1185">Reference proteome</keyword>
<dbReference type="RefSeq" id="WP_006929311.1">
    <property type="nucleotide sequence ID" value="NZ_CM001402.1"/>
</dbReference>
<proteinExistence type="predicted"/>
<reference evidence="5 6" key="1">
    <citation type="submission" date="2011-09" db="EMBL/GenBank/DDBJ databases">
        <title>The permanent draft genome of Caldithrix abyssi DSM 13497.</title>
        <authorList>
            <consortium name="US DOE Joint Genome Institute (JGI-PGF)"/>
            <person name="Lucas S."/>
            <person name="Han J."/>
            <person name="Lapidus A."/>
            <person name="Bruce D."/>
            <person name="Goodwin L."/>
            <person name="Pitluck S."/>
            <person name="Peters L."/>
            <person name="Kyrpides N."/>
            <person name="Mavromatis K."/>
            <person name="Ivanova N."/>
            <person name="Mikhailova N."/>
            <person name="Chertkov O."/>
            <person name="Detter J.C."/>
            <person name="Tapia R."/>
            <person name="Han C."/>
            <person name="Land M."/>
            <person name="Hauser L."/>
            <person name="Markowitz V."/>
            <person name="Cheng J.-F."/>
            <person name="Hugenholtz P."/>
            <person name="Woyke T."/>
            <person name="Wu D."/>
            <person name="Spring S."/>
            <person name="Brambilla E."/>
            <person name="Klenk H.-P."/>
            <person name="Eisen J.A."/>
        </authorList>
    </citation>
    <scope>NUCLEOTIDE SEQUENCE [LARGE SCALE GENOMIC DNA]</scope>
    <source>
        <strain evidence="5 6">DSM 13497</strain>
    </source>
</reference>
<dbReference type="AlphaFoldDB" id="H1XZ11"/>
<dbReference type="InterPro" id="IPR019196">
    <property type="entry name" value="ABC_transp_unknown"/>
</dbReference>
<evidence type="ECO:0000256" key="1">
    <source>
        <dbReference type="SAM" id="Phobius"/>
    </source>
</evidence>
<evidence type="ECO:0000313" key="5">
    <source>
        <dbReference type="EMBL" id="EHO42082.1"/>
    </source>
</evidence>
<accession>H1XZ11</accession>
<dbReference type="KEGG" id="caby:Cabys_1286"/>
<dbReference type="Gene3D" id="3.40.30.10">
    <property type="entry name" value="Glutaredoxin"/>
    <property type="match status" value="1"/>
</dbReference>
<evidence type="ECO:0000313" key="6">
    <source>
        <dbReference type="Proteomes" id="UP000004671"/>
    </source>
</evidence>
<dbReference type="PaxDb" id="880073-Calab_2472"/>
<dbReference type="InParanoid" id="H1XZ11"/>
<dbReference type="SUPFAM" id="SSF52317">
    <property type="entry name" value="Class I glutamine amidotransferase-like"/>
    <property type="match status" value="1"/>
</dbReference>
<feature type="transmembrane region" description="Helical" evidence="1">
    <location>
        <begin position="7"/>
        <end position="25"/>
    </location>
</feature>
<protein>
    <submittedName>
        <fullName evidence="4 5">ABC-type uncharacterized transport system</fullName>
    </submittedName>
</protein>
<sequence length="502" mass="56626" precursor="true">MKKIENISGLVGILALLAALIWYSINQVWQAYHWILLVVGVAGLGYFIFNYYRNRQKKLSSRALKYGSNVTLQIIVVLAIVSMLAFISTRRHVRFDWTQNKLFSLSDQTEKILDNLNKDVKLMAFFKTSEQNRARDLLDEYNYRSSHLSYEFVDPDERPEIAKQYGIRKYGTIVVECGLKREVVEKLDEAELTNAIIKVTRDEEKAIYFLTGHGERSIKDESAEGYSKAAEAIKKENYLVKELNLVRRKTIPDSCTVLAIVGPKTNFFPGELDTIKKFVDNGGKLLLMVDPEHPVEIGEFAAQYHVQIGNDLVIDYSGVGQLFGAGPAMPLVTSYDENHAITKDFNIMTFYPLACSVTPMEDKGGYTITELLKTSGNSWADVDYASGKVSFDPQKDKKGPITLGVVVEKSASKPKLSLVIFGDSDFAKNGFFTNQGNMNLFMNTVNYLAEEEDLIAIRPKQIDDRRLTMTQADVKGLFYLVVIAIPLLVVIIGVVIFIRRNR</sequence>
<organism evidence="5 6">
    <name type="scientific">Caldithrix abyssi DSM 13497</name>
    <dbReference type="NCBI Taxonomy" id="880073"/>
    <lineage>
        <taxon>Bacteria</taxon>
        <taxon>Pseudomonadati</taxon>
        <taxon>Calditrichota</taxon>
        <taxon>Calditrichia</taxon>
        <taxon>Calditrichales</taxon>
        <taxon>Calditrichaceae</taxon>
        <taxon>Caldithrix</taxon>
    </lineage>
</organism>
<feature type="domain" description="DUF7088" evidence="3">
    <location>
        <begin position="99"/>
        <end position="175"/>
    </location>
</feature>
<gene>
    <name evidence="4" type="ORF">Cabys_1286</name>
    <name evidence="5" type="ORF">Calab_2472</name>
</gene>
<name>H1XZ11_CALAY</name>
<dbReference type="OrthoDB" id="9762687at2"/>
<keyword evidence="1" id="KW-0812">Transmembrane</keyword>
<dbReference type="EMBL" id="CP018099">
    <property type="protein sequence ID" value="APF18035.1"/>
    <property type="molecule type" value="Genomic_DNA"/>
</dbReference>
<feature type="transmembrane region" description="Helical" evidence="1">
    <location>
        <begin position="476"/>
        <end position="498"/>
    </location>
</feature>
<reference evidence="4 7" key="2">
    <citation type="submission" date="2016-11" db="EMBL/GenBank/DDBJ databases">
        <title>Genomic analysis of Caldithrix abyssi and proposal of a novel bacterial phylum Caldithrichaeota.</title>
        <authorList>
            <person name="Kublanov I."/>
            <person name="Sigalova O."/>
            <person name="Gavrilov S."/>
            <person name="Lebedinsky A."/>
            <person name="Ivanova N."/>
            <person name="Daum C."/>
            <person name="Reddy T."/>
            <person name="Klenk H.P."/>
            <person name="Goker M."/>
            <person name="Reva O."/>
            <person name="Miroshnichenko M."/>
            <person name="Kyprides N."/>
            <person name="Woyke T."/>
            <person name="Gelfand M."/>
        </authorList>
    </citation>
    <scope>NUCLEOTIDE SEQUENCE [LARGE SCALE GENOMIC DNA]</scope>
    <source>
        <strain evidence="4 7">LF13</strain>
    </source>
</reference>